<dbReference type="eggNOG" id="ENOG503343S">
    <property type="taxonomic scope" value="Bacteria"/>
</dbReference>
<keyword evidence="3" id="KW-1185">Reference proteome</keyword>
<name>A0A1H1UH04_9CELL</name>
<dbReference type="Proteomes" id="UP000185663">
    <property type="component" value="Chromosome I"/>
</dbReference>
<dbReference type="OrthoDB" id="4869494at2"/>
<keyword evidence="1" id="KW-1133">Transmembrane helix</keyword>
<keyword evidence="1" id="KW-0812">Transmembrane</keyword>
<reference evidence="2 3" key="1">
    <citation type="submission" date="2016-10" db="EMBL/GenBank/DDBJ databases">
        <authorList>
            <person name="de Groot N.N."/>
        </authorList>
    </citation>
    <scope>NUCLEOTIDE SEQUENCE [LARGE SCALE GENOMIC DNA]</scope>
    <source>
        <strain evidence="2 3">DSM 22126</strain>
    </source>
</reference>
<keyword evidence="1" id="KW-0472">Membrane</keyword>
<evidence type="ECO:0000313" key="3">
    <source>
        <dbReference type="Proteomes" id="UP000185663"/>
    </source>
</evidence>
<dbReference type="RefSeq" id="WP_083372515.1">
    <property type="nucleotide sequence ID" value="NZ_LT629776.1"/>
</dbReference>
<gene>
    <name evidence="2" type="ORF">SAMN04489860_2196</name>
</gene>
<evidence type="ECO:0000313" key="2">
    <source>
        <dbReference type="EMBL" id="SDS71767.1"/>
    </source>
</evidence>
<dbReference type="STRING" id="545619.SAMN04489860_2196"/>
<sequence length="155" mass="15904">MRRGIAALRTRCAGAGREDGNAMVEFIGAAVLLLLPVMYIGIALARLQAGTFATEAAAREIGRVVVTSADASERAALSDAALRLALDDQGFDPDGAEVAVTCATATCPAAGGEVTVRVLYPVELPFVPRFVGEAVPLSVPVEAVHVAPVGDHVVP</sequence>
<accession>A0A1H1UH04</accession>
<protein>
    <recommendedName>
        <fullName evidence="4">TadE-like protein</fullName>
    </recommendedName>
</protein>
<feature type="transmembrane region" description="Helical" evidence="1">
    <location>
        <begin position="26"/>
        <end position="45"/>
    </location>
</feature>
<evidence type="ECO:0000256" key="1">
    <source>
        <dbReference type="SAM" id="Phobius"/>
    </source>
</evidence>
<proteinExistence type="predicted"/>
<dbReference type="AlphaFoldDB" id="A0A1H1UH04"/>
<organism evidence="2 3">
    <name type="scientific">Paraoerskovia marina</name>
    <dbReference type="NCBI Taxonomy" id="545619"/>
    <lineage>
        <taxon>Bacteria</taxon>
        <taxon>Bacillati</taxon>
        <taxon>Actinomycetota</taxon>
        <taxon>Actinomycetes</taxon>
        <taxon>Micrococcales</taxon>
        <taxon>Cellulomonadaceae</taxon>
        <taxon>Paraoerskovia</taxon>
    </lineage>
</organism>
<evidence type="ECO:0008006" key="4">
    <source>
        <dbReference type="Google" id="ProtNLM"/>
    </source>
</evidence>
<dbReference type="EMBL" id="LT629776">
    <property type="protein sequence ID" value="SDS71767.1"/>
    <property type="molecule type" value="Genomic_DNA"/>
</dbReference>